<dbReference type="PANTHER" id="PTHR30472">
    <property type="entry name" value="FERRIC ENTEROBACTIN TRANSPORT SYSTEM PERMEASE PROTEIN"/>
    <property type="match status" value="1"/>
</dbReference>
<dbReference type="CDD" id="cd06550">
    <property type="entry name" value="TM_ABC_iron-siderophores_like"/>
    <property type="match status" value="1"/>
</dbReference>
<sequence>MTSAVLPSRPNLWTRLQARPAWVLAAVLLACVWLALGAGAVQVAAGDWLAPFAVRHGDESPLSGSAWVLWHLRLPRIGLAVLVGAALGLSGALTQGLFRNPLADPGLLGVTSGAACAAALTIVFLAAAGSPVPMAWRYWLLPTAAFVGAIGVCFVLDRVARWLTADSIAGLLLTGIALNALAAAIIGLCTYLATDEQLRSLSFWTLGSLAGASWPVLGALLALVLAALWQVRRLLRAMNALALGEAAAAHIGVDVRHLRGWVIVLVALLCGFAVAWCGMIGFIGLVAPHIVRSFIGPDQRLVAPLSMAVGAILLLVADTLARSVAIPAEIPVGIFTALFGAPFFLALLMGARKRGLA</sequence>
<dbReference type="FunFam" id="1.10.3470.10:FF:000001">
    <property type="entry name" value="Vitamin B12 ABC transporter permease BtuC"/>
    <property type="match status" value="1"/>
</dbReference>
<dbReference type="InterPro" id="IPR037294">
    <property type="entry name" value="ABC_BtuC-like"/>
</dbReference>
<feature type="transmembrane region" description="Helical" evidence="8">
    <location>
        <begin position="261"/>
        <end position="289"/>
    </location>
</feature>
<dbReference type="Gene3D" id="1.10.3470.10">
    <property type="entry name" value="ABC transporter involved in vitamin B12 uptake, BtuC"/>
    <property type="match status" value="1"/>
</dbReference>
<evidence type="ECO:0000256" key="3">
    <source>
        <dbReference type="ARBA" id="ARBA00022448"/>
    </source>
</evidence>
<feature type="transmembrane region" description="Helical" evidence="8">
    <location>
        <begin position="301"/>
        <end position="320"/>
    </location>
</feature>
<keyword evidence="7 8" id="KW-0472">Membrane</keyword>
<accession>A0A975CDE1</accession>
<evidence type="ECO:0000256" key="4">
    <source>
        <dbReference type="ARBA" id="ARBA00022475"/>
    </source>
</evidence>
<dbReference type="InterPro" id="IPR000522">
    <property type="entry name" value="ABC_transptr_permease_BtuC"/>
</dbReference>
<comment type="subcellular location">
    <subcellularLocation>
        <location evidence="1">Cell membrane</location>
        <topology evidence="1">Multi-pass membrane protein</topology>
    </subcellularLocation>
</comment>
<evidence type="ECO:0000313" key="10">
    <source>
        <dbReference type="Proteomes" id="UP000663903"/>
    </source>
</evidence>
<gene>
    <name evidence="9" type="ORF">J1M35_14680</name>
</gene>
<dbReference type="PANTHER" id="PTHR30472:SF25">
    <property type="entry name" value="ABC TRANSPORTER PERMEASE PROTEIN MJ0876-RELATED"/>
    <property type="match status" value="1"/>
</dbReference>
<dbReference type="AlphaFoldDB" id="A0A975CDE1"/>
<dbReference type="KEGG" id="otd:J1M35_14680"/>
<comment type="similarity">
    <text evidence="2">Belongs to the binding-protein-dependent transport system permease family. FecCD subfamily.</text>
</comment>
<protein>
    <submittedName>
        <fullName evidence="9">Iron ABC transporter permease</fullName>
    </submittedName>
</protein>
<evidence type="ECO:0000313" key="9">
    <source>
        <dbReference type="EMBL" id="QTD44345.1"/>
    </source>
</evidence>
<dbReference type="GO" id="GO:0022857">
    <property type="term" value="F:transmembrane transporter activity"/>
    <property type="evidence" value="ECO:0007669"/>
    <property type="project" value="InterPro"/>
</dbReference>
<dbReference type="RefSeq" id="WP_208007909.1">
    <property type="nucleotide sequence ID" value="NZ_CP071796.1"/>
</dbReference>
<feature type="transmembrane region" description="Helical" evidence="8">
    <location>
        <begin position="106"/>
        <end position="130"/>
    </location>
</feature>
<feature type="transmembrane region" description="Helical" evidence="8">
    <location>
        <begin position="213"/>
        <end position="231"/>
    </location>
</feature>
<feature type="transmembrane region" description="Helical" evidence="8">
    <location>
        <begin position="77"/>
        <end position="94"/>
    </location>
</feature>
<feature type="transmembrane region" description="Helical" evidence="8">
    <location>
        <begin position="168"/>
        <end position="193"/>
    </location>
</feature>
<dbReference type="EMBL" id="CP071796">
    <property type="protein sequence ID" value="QTD44345.1"/>
    <property type="molecule type" value="Genomic_DNA"/>
</dbReference>
<reference evidence="9" key="1">
    <citation type="submission" date="2021-03" db="EMBL/GenBank/DDBJ databases">
        <title>Ottowia sp. 27C isolated from the cloaca of a Giant Asian pond turtle (Heosemys grandis).</title>
        <authorList>
            <person name="Spergser J."/>
            <person name="Busse H.-J."/>
        </authorList>
    </citation>
    <scope>NUCLEOTIDE SEQUENCE</scope>
    <source>
        <strain evidence="9">27C</strain>
    </source>
</reference>
<organism evidence="9 10">
    <name type="scientific">Ottowia testudinis</name>
    <dbReference type="NCBI Taxonomy" id="2816950"/>
    <lineage>
        <taxon>Bacteria</taxon>
        <taxon>Pseudomonadati</taxon>
        <taxon>Pseudomonadota</taxon>
        <taxon>Betaproteobacteria</taxon>
        <taxon>Burkholderiales</taxon>
        <taxon>Comamonadaceae</taxon>
        <taxon>Ottowia</taxon>
    </lineage>
</organism>
<keyword evidence="5 8" id="KW-0812">Transmembrane</keyword>
<dbReference type="Pfam" id="PF01032">
    <property type="entry name" value="FecCD"/>
    <property type="match status" value="1"/>
</dbReference>
<keyword evidence="4" id="KW-1003">Cell membrane</keyword>
<evidence type="ECO:0000256" key="2">
    <source>
        <dbReference type="ARBA" id="ARBA00007935"/>
    </source>
</evidence>
<dbReference type="Proteomes" id="UP000663903">
    <property type="component" value="Chromosome"/>
</dbReference>
<feature type="transmembrane region" description="Helical" evidence="8">
    <location>
        <begin position="21"/>
        <end position="45"/>
    </location>
</feature>
<name>A0A975CDE1_9BURK</name>
<keyword evidence="3" id="KW-0813">Transport</keyword>
<feature type="transmembrane region" description="Helical" evidence="8">
    <location>
        <begin position="332"/>
        <end position="351"/>
    </location>
</feature>
<dbReference type="GO" id="GO:0005886">
    <property type="term" value="C:plasma membrane"/>
    <property type="evidence" value="ECO:0007669"/>
    <property type="project" value="UniProtKB-SubCell"/>
</dbReference>
<feature type="transmembrane region" description="Helical" evidence="8">
    <location>
        <begin position="136"/>
        <end position="156"/>
    </location>
</feature>
<dbReference type="SUPFAM" id="SSF81345">
    <property type="entry name" value="ABC transporter involved in vitamin B12 uptake, BtuC"/>
    <property type="match status" value="1"/>
</dbReference>
<evidence type="ECO:0000256" key="6">
    <source>
        <dbReference type="ARBA" id="ARBA00022989"/>
    </source>
</evidence>
<evidence type="ECO:0000256" key="8">
    <source>
        <dbReference type="SAM" id="Phobius"/>
    </source>
</evidence>
<evidence type="ECO:0000256" key="7">
    <source>
        <dbReference type="ARBA" id="ARBA00023136"/>
    </source>
</evidence>
<keyword evidence="6 8" id="KW-1133">Transmembrane helix</keyword>
<proteinExistence type="inferred from homology"/>
<keyword evidence="10" id="KW-1185">Reference proteome</keyword>
<evidence type="ECO:0000256" key="1">
    <source>
        <dbReference type="ARBA" id="ARBA00004651"/>
    </source>
</evidence>
<evidence type="ECO:0000256" key="5">
    <source>
        <dbReference type="ARBA" id="ARBA00022692"/>
    </source>
</evidence>